<dbReference type="Gene3D" id="2.10.260.10">
    <property type="match status" value="1"/>
</dbReference>
<gene>
    <name evidence="2" type="ORF">RZO55_23350</name>
</gene>
<evidence type="ECO:0000259" key="1">
    <source>
        <dbReference type="SMART" id="SM00966"/>
    </source>
</evidence>
<dbReference type="SUPFAM" id="SSF89447">
    <property type="entry name" value="AbrB/MazE/MraZ-like"/>
    <property type="match status" value="1"/>
</dbReference>
<accession>A0ABU4GS94</accession>
<organism evidence="2 3">
    <name type="scientific">Clostridium boliviensis</name>
    <dbReference type="NCBI Taxonomy" id="318465"/>
    <lineage>
        <taxon>Bacteria</taxon>
        <taxon>Bacillati</taxon>
        <taxon>Bacillota</taxon>
        <taxon>Clostridia</taxon>
        <taxon>Eubacteriales</taxon>
        <taxon>Clostridiaceae</taxon>
        <taxon>Clostridium</taxon>
    </lineage>
</organism>
<sequence length="91" mass="10149">MVIRKIDHLGRLVLPKDIRNSMGLADGSSLEILATDEGILLKKYSAELSLISDIENLQRSVKDENSFVGQDKADQIQKCLQEALLLLRQAN</sequence>
<dbReference type="PANTHER" id="PTHR36432:SF4">
    <property type="entry name" value="TRANSITION STATE REGULATOR ABH-RELATED"/>
    <property type="match status" value="1"/>
</dbReference>
<protein>
    <submittedName>
        <fullName evidence="2">AbrB/MazE/SpoVT family DNA-binding domain-containing protein</fullName>
    </submittedName>
</protein>
<name>A0ABU4GS94_9CLOT</name>
<dbReference type="Pfam" id="PF04014">
    <property type="entry name" value="MazE_antitoxin"/>
    <property type="match status" value="1"/>
</dbReference>
<dbReference type="Proteomes" id="UP001276854">
    <property type="component" value="Unassembled WGS sequence"/>
</dbReference>
<dbReference type="InterPro" id="IPR037914">
    <property type="entry name" value="SpoVT-AbrB_sf"/>
</dbReference>
<evidence type="ECO:0000313" key="3">
    <source>
        <dbReference type="Proteomes" id="UP001276854"/>
    </source>
</evidence>
<dbReference type="SMART" id="SM00966">
    <property type="entry name" value="SpoVT_AbrB"/>
    <property type="match status" value="1"/>
</dbReference>
<dbReference type="InterPro" id="IPR007159">
    <property type="entry name" value="SpoVT-AbrB_dom"/>
</dbReference>
<dbReference type="PANTHER" id="PTHR36432">
    <property type="match status" value="1"/>
</dbReference>
<evidence type="ECO:0000313" key="2">
    <source>
        <dbReference type="EMBL" id="MDW2800508.1"/>
    </source>
</evidence>
<dbReference type="InterPro" id="IPR052731">
    <property type="entry name" value="B_subtilis_Trans_State_Reg"/>
</dbReference>
<keyword evidence="2" id="KW-0238">DNA-binding</keyword>
<reference evidence="2 3" key="1">
    <citation type="submission" date="2023-10" db="EMBL/GenBank/DDBJ databases">
        <title>A novel Glycoside Hydrolase 43-Like Enzyme from Clostrdium boliviensis is an Endo-xylanase, and a Candidate for Xylooligosaccharides Production from Different Xylan Substrates.</title>
        <authorList>
            <person name="Alvarez M.T."/>
            <person name="Rocabado-Villegas L.R."/>
            <person name="Salas-Veizaga D.M."/>
            <person name="Linares-Pasten J.A."/>
            <person name="Gudmundsdottir E.E."/>
            <person name="Hreggvidsson G.O."/>
            <person name="Adlercreutz P."/>
            <person name="Nordberg Karlsson E."/>
        </authorList>
    </citation>
    <scope>NUCLEOTIDE SEQUENCE [LARGE SCALE GENOMIC DNA]</scope>
    <source>
        <strain evidence="2 3">E-1</strain>
    </source>
</reference>
<dbReference type="RefSeq" id="WP_318066677.1">
    <property type="nucleotide sequence ID" value="NZ_JAWONS010000326.1"/>
</dbReference>
<feature type="domain" description="SpoVT-AbrB" evidence="1">
    <location>
        <begin position="4"/>
        <end position="47"/>
    </location>
</feature>
<dbReference type="GO" id="GO:0003677">
    <property type="term" value="F:DNA binding"/>
    <property type="evidence" value="ECO:0007669"/>
    <property type="project" value="UniProtKB-KW"/>
</dbReference>
<dbReference type="NCBIfam" id="TIGR01439">
    <property type="entry name" value="lp_hng_hel_AbrB"/>
    <property type="match status" value="1"/>
</dbReference>
<keyword evidence="3" id="KW-1185">Reference proteome</keyword>
<proteinExistence type="predicted"/>
<dbReference type="EMBL" id="JAWONS010000326">
    <property type="protein sequence ID" value="MDW2800508.1"/>
    <property type="molecule type" value="Genomic_DNA"/>
</dbReference>
<comment type="caution">
    <text evidence="2">The sequence shown here is derived from an EMBL/GenBank/DDBJ whole genome shotgun (WGS) entry which is preliminary data.</text>
</comment>